<keyword evidence="1" id="KW-1133">Transmembrane helix</keyword>
<evidence type="ECO:0008006" key="3">
    <source>
        <dbReference type="Google" id="ProtNLM"/>
    </source>
</evidence>
<protein>
    <recommendedName>
        <fullName evidence="3">Sensor histidine kinase</fullName>
    </recommendedName>
</protein>
<accession>A0A7C5QA79</accession>
<reference evidence="2" key="1">
    <citation type="journal article" date="2020" name="mSystems">
        <title>Genome- and Community-Level Interaction Insights into Carbon Utilization and Element Cycling Functions of Hydrothermarchaeota in Hydrothermal Sediment.</title>
        <authorList>
            <person name="Zhou Z."/>
            <person name="Liu Y."/>
            <person name="Xu W."/>
            <person name="Pan J."/>
            <person name="Luo Z.H."/>
            <person name="Li M."/>
        </authorList>
    </citation>
    <scope>NUCLEOTIDE SEQUENCE [LARGE SCALE GENOMIC DNA]</scope>
    <source>
        <strain evidence="2">HyVt-501</strain>
    </source>
</reference>
<dbReference type="Proteomes" id="UP000885792">
    <property type="component" value="Unassembled WGS sequence"/>
</dbReference>
<sequence>MRKLFVLFLWLFLLLFVVASLYISFTSYLASRDRMILTNVSTFLLKMREGERRIQLPYPDQTVIVYTEKPSGERYMSANATGPLDRDKYSYVTRSLRSGTLYMYVRKIDPLDYLLFVSREPLYTGLLVASLLLYLSIFYFTVREFELAQGGRLTEEFLSRVKALRLTLATVKVLPEESVNEMKKVVDSILKYRPSKK</sequence>
<feature type="transmembrane region" description="Helical" evidence="1">
    <location>
        <begin position="122"/>
        <end position="142"/>
    </location>
</feature>
<dbReference type="EMBL" id="DRNB01000249">
    <property type="protein sequence ID" value="HHJ64619.1"/>
    <property type="molecule type" value="Genomic_DNA"/>
</dbReference>
<proteinExistence type="predicted"/>
<evidence type="ECO:0000313" key="2">
    <source>
        <dbReference type="EMBL" id="HHJ64619.1"/>
    </source>
</evidence>
<evidence type="ECO:0000256" key="1">
    <source>
        <dbReference type="SAM" id="Phobius"/>
    </source>
</evidence>
<gene>
    <name evidence="2" type="ORF">ENJ61_06890</name>
</gene>
<dbReference type="AlphaFoldDB" id="A0A7C5QA79"/>
<keyword evidence="1" id="KW-0812">Transmembrane</keyword>
<keyword evidence="1" id="KW-0472">Membrane</keyword>
<organism evidence="2">
    <name type="scientific">Aquifex aeolicus</name>
    <dbReference type="NCBI Taxonomy" id="63363"/>
    <lineage>
        <taxon>Bacteria</taxon>
        <taxon>Pseudomonadati</taxon>
        <taxon>Aquificota</taxon>
        <taxon>Aquificia</taxon>
        <taxon>Aquificales</taxon>
        <taxon>Aquificaceae</taxon>
        <taxon>Aquifex</taxon>
    </lineage>
</organism>
<comment type="caution">
    <text evidence="2">The sequence shown here is derived from an EMBL/GenBank/DDBJ whole genome shotgun (WGS) entry which is preliminary data.</text>
</comment>
<name>A0A7C5QA79_AQUAO</name>